<proteinExistence type="predicted"/>
<evidence type="ECO:0000313" key="1">
    <source>
        <dbReference type="EMBL" id="KFH12993.1"/>
    </source>
</evidence>
<comment type="caution">
    <text evidence="1">The sequence shown here is derived from an EMBL/GenBank/DDBJ whole genome shotgun (WGS) entry which is preliminary data.</text>
</comment>
<gene>
    <name evidence="1" type="ORF">TGMAS_414740</name>
</gene>
<name>A0A086QK61_TOXGO</name>
<sequence length="184" mass="20709">MVPLLFWLTGAKAQVAVKDQYAPLTSVAVQAVAFLHSHVEGFNTGRLKRFGATLKTGFANLARRGTGRRQQNQESMNSWGDIEMAMQERVRLELPRYRGSLDRISRFSNEFRRKFVGHLPVGVSAMLMVLMALWAQDPRSALKSTFSSESGSRAKAILWLMTFVHRKSALFSHSKLRSASHTKV</sequence>
<dbReference type="AlphaFoldDB" id="A0A086QK61"/>
<protein>
    <submittedName>
        <fullName evidence="1">Uncharacterized protein</fullName>
    </submittedName>
</protein>
<dbReference type="EMBL" id="AEXC02001441">
    <property type="protein sequence ID" value="KFH12993.1"/>
    <property type="molecule type" value="Genomic_DNA"/>
</dbReference>
<dbReference type="Proteomes" id="UP000028821">
    <property type="component" value="Unassembled WGS sequence"/>
</dbReference>
<reference evidence="1 2" key="1">
    <citation type="submission" date="2014-04" db="EMBL/GenBank/DDBJ databases">
        <authorList>
            <person name="Sibley D."/>
            <person name="Venepally P."/>
            <person name="Karamycheva S."/>
            <person name="Hadjithomas M."/>
            <person name="Khan A."/>
            <person name="Brunk B."/>
            <person name="Roos D."/>
            <person name="Caler E."/>
            <person name="Lorenzi H."/>
        </authorList>
    </citation>
    <scope>NUCLEOTIDE SEQUENCE [LARGE SCALE GENOMIC DNA]</scope>
    <source>
        <strain evidence="1 2">MAS</strain>
    </source>
</reference>
<accession>A0A086QK61</accession>
<evidence type="ECO:0000313" key="2">
    <source>
        <dbReference type="Proteomes" id="UP000028821"/>
    </source>
</evidence>
<organism evidence="1 2">
    <name type="scientific">Toxoplasma gondii MAS</name>
    <dbReference type="NCBI Taxonomy" id="943118"/>
    <lineage>
        <taxon>Eukaryota</taxon>
        <taxon>Sar</taxon>
        <taxon>Alveolata</taxon>
        <taxon>Apicomplexa</taxon>
        <taxon>Conoidasida</taxon>
        <taxon>Coccidia</taxon>
        <taxon>Eucoccidiorida</taxon>
        <taxon>Eimeriorina</taxon>
        <taxon>Sarcocystidae</taxon>
        <taxon>Toxoplasma</taxon>
    </lineage>
</organism>
<dbReference type="VEuPathDB" id="ToxoDB:TGMAS_414740"/>